<dbReference type="SMART" id="SM00796">
    <property type="entry name" value="AHS1"/>
    <property type="match status" value="1"/>
</dbReference>
<dbReference type="RefSeq" id="WP_194812012.1">
    <property type="nucleotide sequence ID" value="NZ_CP063056.1"/>
</dbReference>
<dbReference type="Proteomes" id="UP000663069">
    <property type="component" value="Chromosome"/>
</dbReference>
<dbReference type="Pfam" id="PF02682">
    <property type="entry name" value="CT_C_D"/>
    <property type="match status" value="1"/>
</dbReference>
<evidence type="ECO:0000256" key="2">
    <source>
        <dbReference type="ARBA" id="ARBA00022801"/>
    </source>
</evidence>
<dbReference type="PANTHER" id="PTHR34698:SF2">
    <property type="entry name" value="5-OXOPROLINASE SUBUNIT B"/>
    <property type="match status" value="1"/>
</dbReference>
<keyword evidence="6" id="KW-1185">Reference proteome</keyword>
<proteinExistence type="predicted"/>
<gene>
    <name evidence="5" type="primary">pxpB</name>
    <name evidence="5" type="ORF">IHV77_11135</name>
</gene>
<evidence type="ECO:0000313" key="5">
    <source>
        <dbReference type="EMBL" id="QPB42432.1"/>
    </source>
</evidence>
<sequence length="215" mass="23952">MLTISYTSEFSLLCALSPPATLSNQQRLWQFAKWVEDLPNVQETVVGMNNLTLFFSSSPDTTIIKTLLEQWETLQYQSFQEIGRLIEIPVHYGGEVGLDLAAVAQFHRCSPQEIIRRHTEPTYTVFMIGFQPGFPYLGGLPQHLHTPRHTKPRAKVPAGAVGIGGEQTGIYPFSSPGGWQLIGQTSIPLFDANKVPPVLLQAGDKVKFFAERIEL</sequence>
<keyword evidence="3" id="KW-0067">ATP-binding</keyword>
<dbReference type="InterPro" id="IPR029000">
    <property type="entry name" value="Cyclophilin-like_dom_sf"/>
</dbReference>
<dbReference type="EC" id="3.5.2.9" evidence="5"/>
<dbReference type="EMBL" id="CP063056">
    <property type="protein sequence ID" value="QPB42432.1"/>
    <property type="molecule type" value="Genomic_DNA"/>
</dbReference>
<dbReference type="InterPro" id="IPR003833">
    <property type="entry name" value="CT_C_D"/>
</dbReference>
<dbReference type="NCBIfam" id="TIGR00370">
    <property type="entry name" value="5-oxoprolinase subunit PxpB"/>
    <property type="match status" value="1"/>
</dbReference>
<accession>A0ABX6UWF2</accession>
<keyword evidence="1" id="KW-0547">Nucleotide-binding</keyword>
<dbReference type="SUPFAM" id="SSF50891">
    <property type="entry name" value="Cyclophilin-like"/>
    <property type="match status" value="1"/>
</dbReference>
<protein>
    <submittedName>
        <fullName evidence="5">5-oxoprolinase subunit PxpB</fullName>
        <ecNumber evidence="5">3.5.2.9</ecNumber>
    </submittedName>
</protein>
<dbReference type="Gene3D" id="2.40.100.10">
    <property type="entry name" value="Cyclophilin-like"/>
    <property type="match status" value="1"/>
</dbReference>
<evidence type="ECO:0000259" key="4">
    <source>
        <dbReference type="SMART" id="SM00796"/>
    </source>
</evidence>
<reference evidence="5 6" key="1">
    <citation type="submission" date="2020-10" db="EMBL/GenBank/DDBJ databases">
        <title>Genome Sequencing of Rodentibacter spp. strain DSM111151.</title>
        <authorList>
            <person name="Benga L."/>
            <person name="Lautwein T."/>
        </authorList>
    </citation>
    <scope>NUCLEOTIDE SEQUENCE [LARGE SCALE GENOMIC DNA]</scope>
    <source>
        <strain evidence="5 6">DSM 111151</strain>
    </source>
</reference>
<evidence type="ECO:0000256" key="1">
    <source>
        <dbReference type="ARBA" id="ARBA00022741"/>
    </source>
</evidence>
<dbReference type="PANTHER" id="PTHR34698">
    <property type="entry name" value="5-OXOPROLINASE SUBUNIT B"/>
    <property type="match status" value="1"/>
</dbReference>
<keyword evidence="2 5" id="KW-0378">Hydrolase</keyword>
<name>A0ABX6UWF2_9PAST</name>
<dbReference type="GO" id="GO:0017168">
    <property type="term" value="F:5-oxoprolinase (ATP-hydrolyzing) activity"/>
    <property type="evidence" value="ECO:0007669"/>
    <property type="project" value="UniProtKB-EC"/>
</dbReference>
<organism evidence="5 6">
    <name type="scientific">Rodentibacter haemolyticus</name>
    <dbReference type="NCBI Taxonomy" id="2778911"/>
    <lineage>
        <taxon>Bacteria</taxon>
        <taxon>Pseudomonadati</taxon>
        <taxon>Pseudomonadota</taxon>
        <taxon>Gammaproteobacteria</taxon>
        <taxon>Pasteurellales</taxon>
        <taxon>Pasteurellaceae</taxon>
        <taxon>Rodentibacter</taxon>
    </lineage>
</organism>
<evidence type="ECO:0000313" key="6">
    <source>
        <dbReference type="Proteomes" id="UP000663069"/>
    </source>
</evidence>
<dbReference type="InterPro" id="IPR010016">
    <property type="entry name" value="PxpB"/>
</dbReference>
<feature type="domain" description="Carboxyltransferase" evidence="4">
    <location>
        <begin position="2"/>
        <end position="200"/>
    </location>
</feature>
<evidence type="ECO:0000256" key="3">
    <source>
        <dbReference type="ARBA" id="ARBA00022840"/>
    </source>
</evidence>